<name>A0ABM8QW35_9BACT</name>
<organism evidence="2 3">
    <name type="scientific">Nitrospira defluvii</name>
    <dbReference type="NCBI Taxonomy" id="330214"/>
    <lineage>
        <taxon>Bacteria</taxon>
        <taxon>Pseudomonadati</taxon>
        <taxon>Nitrospirota</taxon>
        <taxon>Nitrospiria</taxon>
        <taxon>Nitrospirales</taxon>
        <taxon>Nitrospiraceae</taxon>
        <taxon>Nitrospira</taxon>
    </lineage>
</organism>
<evidence type="ECO:0008006" key="4">
    <source>
        <dbReference type="Google" id="ProtNLM"/>
    </source>
</evidence>
<dbReference type="EMBL" id="CAJNBJ010000001">
    <property type="protein sequence ID" value="CAE6718215.1"/>
    <property type="molecule type" value="Genomic_DNA"/>
</dbReference>
<dbReference type="Proteomes" id="UP000675880">
    <property type="component" value="Unassembled WGS sequence"/>
</dbReference>
<sequence length="168" mass="17983">MFRHLCVLGAGTLALAIGGPVLAADMKPGPADGFDIHVMAPHKMEDGSVAGPFHHYCKAIKPEVLQCLLFESTDPNAVLTDVEYFVAKPVSRSAVPLDVWNKFYHDHEVEIATGRVQVLDMPDAQAKEVAAAAAKTDGIIFHLWPKGAKAPDGSVGHPTSVGHKPRTE</sequence>
<evidence type="ECO:0000256" key="1">
    <source>
        <dbReference type="SAM" id="SignalP"/>
    </source>
</evidence>
<dbReference type="InterPro" id="IPR010686">
    <property type="entry name" value="OBAP-like"/>
</dbReference>
<dbReference type="Pfam" id="PF06884">
    <property type="entry name" value="DUF1264"/>
    <property type="match status" value="1"/>
</dbReference>
<comment type="caution">
    <text evidence="2">The sequence shown here is derived from an EMBL/GenBank/DDBJ whole genome shotgun (WGS) entry which is preliminary data.</text>
</comment>
<keyword evidence="3" id="KW-1185">Reference proteome</keyword>
<dbReference type="PANTHER" id="PTHR31360:SF0">
    <property type="entry name" value="OIL BODY-ASSOCIATED PROTEIN 1B"/>
    <property type="match status" value="1"/>
</dbReference>
<accession>A0ABM8QW35</accession>
<protein>
    <recommendedName>
        <fullName evidence="4">DUF1264 domain-containing protein</fullName>
    </recommendedName>
</protein>
<evidence type="ECO:0000313" key="3">
    <source>
        <dbReference type="Proteomes" id="UP000675880"/>
    </source>
</evidence>
<proteinExistence type="predicted"/>
<feature type="chain" id="PRO_5047514253" description="DUF1264 domain-containing protein" evidence="1">
    <location>
        <begin position="24"/>
        <end position="168"/>
    </location>
</feature>
<dbReference type="PANTHER" id="PTHR31360">
    <property type="match status" value="1"/>
</dbReference>
<evidence type="ECO:0000313" key="2">
    <source>
        <dbReference type="EMBL" id="CAE6718215.1"/>
    </source>
</evidence>
<gene>
    <name evidence="2" type="ORF">NSPZN2_11563</name>
</gene>
<reference evidence="2 3" key="1">
    <citation type="submission" date="2021-02" db="EMBL/GenBank/DDBJ databases">
        <authorList>
            <person name="Han P."/>
        </authorList>
    </citation>
    <scope>NUCLEOTIDE SEQUENCE [LARGE SCALE GENOMIC DNA]</scope>
    <source>
        <strain evidence="2">Candidatus Nitrospira sp. ZN2</strain>
    </source>
</reference>
<feature type="signal peptide" evidence="1">
    <location>
        <begin position="1"/>
        <end position="23"/>
    </location>
</feature>
<keyword evidence="1" id="KW-0732">Signal</keyword>
<dbReference type="RefSeq" id="WP_213041282.1">
    <property type="nucleotide sequence ID" value="NZ_CAJNBJ010000001.1"/>
</dbReference>